<sequence>LLSLWCQPRMLLTLKDRTALNTAPQVLMKDVTHTRFVSLITPLVVVLHAITYCQGNGPSV</sequence>
<evidence type="ECO:0000313" key="2">
    <source>
        <dbReference type="Proteomes" id="UP001233172"/>
    </source>
</evidence>
<proteinExistence type="predicted"/>
<evidence type="ECO:0000313" key="1">
    <source>
        <dbReference type="EMBL" id="KAK0049283.1"/>
    </source>
</evidence>
<dbReference type="AlphaFoldDB" id="A0AAD8B8C0"/>
<name>A0AAD8B8C0_BIOPF</name>
<dbReference type="EMBL" id="JASAOG010000128">
    <property type="protein sequence ID" value="KAK0049283.1"/>
    <property type="molecule type" value="Genomic_DNA"/>
</dbReference>
<feature type="non-terminal residue" evidence="1">
    <location>
        <position position="60"/>
    </location>
</feature>
<dbReference type="Proteomes" id="UP001233172">
    <property type="component" value="Unassembled WGS sequence"/>
</dbReference>
<protein>
    <submittedName>
        <fullName evidence="1">Uncharacterized protein</fullName>
    </submittedName>
</protein>
<organism evidence="1 2">
    <name type="scientific">Biomphalaria pfeifferi</name>
    <name type="common">Bloodfluke planorb</name>
    <name type="synonym">Freshwater snail</name>
    <dbReference type="NCBI Taxonomy" id="112525"/>
    <lineage>
        <taxon>Eukaryota</taxon>
        <taxon>Metazoa</taxon>
        <taxon>Spiralia</taxon>
        <taxon>Lophotrochozoa</taxon>
        <taxon>Mollusca</taxon>
        <taxon>Gastropoda</taxon>
        <taxon>Heterobranchia</taxon>
        <taxon>Euthyneura</taxon>
        <taxon>Panpulmonata</taxon>
        <taxon>Hygrophila</taxon>
        <taxon>Lymnaeoidea</taxon>
        <taxon>Planorbidae</taxon>
        <taxon>Biomphalaria</taxon>
    </lineage>
</organism>
<keyword evidence="2" id="KW-1185">Reference proteome</keyword>
<comment type="caution">
    <text evidence="1">The sequence shown here is derived from an EMBL/GenBank/DDBJ whole genome shotgun (WGS) entry which is preliminary data.</text>
</comment>
<accession>A0AAD8B8C0</accession>
<reference evidence="1" key="2">
    <citation type="submission" date="2023-04" db="EMBL/GenBank/DDBJ databases">
        <authorList>
            <person name="Bu L."/>
            <person name="Lu L."/>
            <person name="Laidemitt M.R."/>
            <person name="Zhang S.M."/>
            <person name="Mutuku M."/>
            <person name="Mkoji G."/>
            <person name="Steinauer M."/>
            <person name="Loker E.S."/>
        </authorList>
    </citation>
    <scope>NUCLEOTIDE SEQUENCE</scope>
    <source>
        <strain evidence="1">KasaAsao</strain>
        <tissue evidence="1">Whole Snail</tissue>
    </source>
</reference>
<reference evidence="1" key="1">
    <citation type="journal article" date="2023" name="PLoS Negl. Trop. Dis.">
        <title>A genome sequence for Biomphalaria pfeifferi, the major vector snail for the human-infecting parasite Schistosoma mansoni.</title>
        <authorList>
            <person name="Bu L."/>
            <person name="Lu L."/>
            <person name="Laidemitt M.R."/>
            <person name="Zhang S.M."/>
            <person name="Mutuku M."/>
            <person name="Mkoji G."/>
            <person name="Steinauer M."/>
            <person name="Loker E.S."/>
        </authorList>
    </citation>
    <scope>NUCLEOTIDE SEQUENCE</scope>
    <source>
        <strain evidence="1">KasaAsao</strain>
    </source>
</reference>
<gene>
    <name evidence="1" type="ORF">Bpfe_021376</name>
</gene>